<dbReference type="InterPro" id="IPR023008">
    <property type="entry name" value="MFS_YhhS-like"/>
</dbReference>
<keyword evidence="2 8" id="KW-0813">Transport</keyword>
<evidence type="ECO:0000256" key="3">
    <source>
        <dbReference type="ARBA" id="ARBA00022475"/>
    </source>
</evidence>
<dbReference type="InterPro" id="IPR011701">
    <property type="entry name" value="MFS"/>
</dbReference>
<organism evidence="10 11">
    <name type="scientific">Frateuria aurantia (strain ATCC 33424 / DSM 6220 / KCTC 2777 / LMG 1558 / NBRC 3245 / NCIMB 13370)</name>
    <name type="common">Acetobacter aurantius</name>
    <dbReference type="NCBI Taxonomy" id="767434"/>
    <lineage>
        <taxon>Bacteria</taxon>
        <taxon>Pseudomonadati</taxon>
        <taxon>Pseudomonadota</taxon>
        <taxon>Gammaproteobacteria</taxon>
        <taxon>Lysobacterales</taxon>
        <taxon>Rhodanobacteraceae</taxon>
        <taxon>Frateuria</taxon>
    </lineage>
</organism>
<dbReference type="GO" id="GO:0005886">
    <property type="term" value="C:plasma membrane"/>
    <property type="evidence" value="ECO:0007669"/>
    <property type="project" value="UniProtKB-SubCell"/>
</dbReference>
<dbReference type="PANTHER" id="PTHR23517:SF13">
    <property type="entry name" value="MAJOR FACILITATOR SUPERFAMILY MFS_1"/>
    <property type="match status" value="1"/>
</dbReference>
<dbReference type="eggNOG" id="COG2814">
    <property type="taxonomic scope" value="Bacteria"/>
</dbReference>
<feature type="transmembrane region" description="Helical" evidence="8">
    <location>
        <begin position="219"/>
        <end position="246"/>
    </location>
</feature>
<keyword evidence="11" id="KW-1185">Reference proteome</keyword>
<name>H8KYX1_FRAAD</name>
<feature type="transmembrane region" description="Helical" evidence="8">
    <location>
        <begin position="83"/>
        <end position="102"/>
    </location>
</feature>
<comment type="subcellular location">
    <subcellularLocation>
        <location evidence="8">Cell inner membrane</location>
        <topology evidence="8">Multi-pass membrane protein</topology>
    </subcellularLocation>
    <subcellularLocation>
        <location evidence="1">Cell membrane</location>
        <topology evidence="1">Multi-pass membrane protein</topology>
    </subcellularLocation>
</comment>
<evidence type="ECO:0000256" key="1">
    <source>
        <dbReference type="ARBA" id="ARBA00004651"/>
    </source>
</evidence>
<dbReference type="GO" id="GO:0022857">
    <property type="term" value="F:transmembrane transporter activity"/>
    <property type="evidence" value="ECO:0007669"/>
    <property type="project" value="UniProtKB-UniRule"/>
</dbReference>
<feature type="transmembrane region" description="Helical" evidence="8">
    <location>
        <begin position="252"/>
        <end position="270"/>
    </location>
</feature>
<evidence type="ECO:0000313" key="10">
    <source>
        <dbReference type="EMBL" id="AFC87001.1"/>
    </source>
</evidence>
<feature type="domain" description="Major facilitator superfamily (MFS) profile" evidence="9">
    <location>
        <begin position="187"/>
        <end position="400"/>
    </location>
</feature>
<dbReference type="HOGENOM" id="CLU_001265_10_3_6"/>
<evidence type="ECO:0000256" key="8">
    <source>
        <dbReference type="HAMAP-Rule" id="MF_01118"/>
    </source>
</evidence>
<dbReference type="OrthoDB" id="322544at2"/>
<dbReference type="KEGG" id="fau:Fraau_2658"/>
<dbReference type="NCBIfam" id="NF003477">
    <property type="entry name" value="PRK05122.1"/>
    <property type="match status" value="1"/>
</dbReference>
<dbReference type="InterPro" id="IPR020846">
    <property type="entry name" value="MFS_dom"/>
</dbReference>
<dbReference type="RefSeq" id="WP_014404004.1">
    <property type="nucleotide sequence ID" value="NC_017033.1"/>
</dbReference>
<dbReference type="Gene3D" id="1.20.1250.20">
    <property type="entry name" value="MFS general substrate transporter like domains"/>
    <property type="match status" value="1"/>
</dbReference>
<evidence type="ECO:0000256" key="7">
    <source>
        <dbReference type="ARBA" id="ARBA00023136"/>
    </source>
</evidence>
<keyword evidence="6 8" id="KW-1133">Transmembrane helix</keyword>
<feature type="transmembrane region" description="Helical" evidence="8">
    <location>
        <begin position="18"/>
        <end position="39"/>
    </location>
</feature>
<dbReference type="PANTHER" id="PTHR23517">
    <property type="entry name" value="RESISTANCE PROTEIN MDTM, PUTATIVE-RELATED-RELATED"/>
    <property type="match status" value="1"/>
</dbReference>
<evidence type="ECO:0000256" key="6">
    <source>
        <dbReference type="ARBA" id="ARBA00022989"/>
    </source>
</evidence>
<evidence type="ECO:0000256" key="2">
    <source>
        <dbReference type="ARBA" id="ARBA00022448"/>
    </source>
</evidence>
<gene>
    <name evidence="10" type="ordered locus">Fraau_2658</name>
</gene>
<comment type="similarity">
    <text evidence="8">Belongs to the major facilitator superfamily. YhhS family.</text>
</comment>
<dbReference type="STRING" id="767434.Fraau_2658"/>
<keyword evidence="3 8" id="KW-1003">Cell membrane</keyword>
<feature type="transmembrane region" description="Helical" evidence="8">
    <location>
        <begin position="338"/>
        <end position="359"/>
    </location>
</feature>
<sequence>MMDHATTESSTVSVTRKIVAAVVFNFLAYLVIGMQLSTLPGFVHGDLHSGAVLAGLVISVQYVATLLSRGFAGRTSDTAGPRYTVQIGLLACGLSAGLVAVAAELWRLPWVCIGLLLVGRLALGFGESCIGTGCIIWGIGRVGAGQTARVISWSGVATYSALAAGAPLGVLIQRQAGMSMIGVIGLVVMALAFWQARRQSDVHVIAGERMPMSHVFGRVLPYGIGLALGAIGFGVIATFITLYYAWLHWSGAALTLSVFGLTFVGIRLLFGPSIARYGGYRVAMLSFLVEGLGLAILALGTHPAWSILGTALTGMGFSLVFPSLGVEAVNRVDGSNRGAALAAYSVFVDVALGVAGPVGGLLADHQRYHDLFGIASILAMAALALTWQLSRRFAEAVLTV</sequence>
<feature type="transmembrane region" description="Helical" evidence="8">
    <location>
        <begin position="305"/>
        <end position="326"/>
    </location>
</feature>
<evidence type="ECO:0000256" key="5">
    <source>
        <dbReference type="ARBA" id="ARBA00022692"/>
    </source>
</evidence>
<dbReference type="InterPro" id="IPR036259">
    <property type="entry name" value="MFS_trans_sf"/>
</dbReference>
<feature type="transmembrane region" description="Helical" evidence="8">
    <location>
        <begin position="371"/>
        <end position="389"/>
    </location>
</feature>
<feature type="transmembrane region" description="Helical" evidence="8">
    <location>
        <begin position="282"/>
        <end position="299"/>
    </location>
</feature>
<dbReference type="PROSITE" id="PS50850">
    <property type="entry name" value="MFS"/>
    <property type="match status" value="1"/>
</dbReference>
<protein>
    <recommendedName>
        <fullName evidence="8">Uncharacterized MFS-type transporter Fraau_2658</fullName>
    </recommendedName>
</protein>
<evidence type="ECO:0000256" key="4">
    <source>
        <dbReference type="ARBA" id="ARBA00022519"/>
    </source>
</evidence>
<feature type="transmembrane region" description="Helical" evidence="8">
    <location>
        <begin position="108"/>
        <end position="138"/>
    </location>
</feature>
<feature type="transmembrane region" description="Helical" evidence="8">
    <location>
        <begin position="51"/>
        <end position="71"/>
    </location>
</feature>
<keyword evidence="7 8" id="KW-0472">Membrane</keyword>
<dbReference type="Proteomes" id="UP000005234">
    <property type="component" value="Chromosome"/>
</dbReference>
<dbReference type="InterPro" id="IPR050171">
    <property type="entry name" value="MFS_Transporters"/>
</dbReference>
<feature type="transmembrane region" description="Helical" evidence="8">
    <location>
        <begin position="150"/>
        <end position="170"/>
    </location>
</feature>
<dbReference type="Pfam" id="PF07690">
    <property type="entry name" value="MFS_1"/>
    <property type="match status" value="1"/>
</dbReference>
<dbReference type="HAMAP" id="MF_01118">
    <property type="entry name" value="MFS_YhhS"/>
    <property type="match status" value="1"/>
</dbReference>
<keyword evidence="5 8" id="KW-0812">Transmembrane</keyword>
<accession>H8KYX1</accession>
<dbReference type="SUPFAM" id="SSF103473">
    <property type="entry name" value="MFS general substrate transporter"/>
    <property type="match status" value="1"/>
</dbReference>
<keyword evidence="4 8" id="KW-0997">Cell inner membrane</keyword>
<dbReference type="CDD" id="cd17489">
    <property type="entry name" value="MFS_YfcJ_like"/>
    <property type="match status" value="1"/>
</dbReference>
<evidence type="ECO:0000259" key="9">
    <source>
        <dbReference type="PROSITE" id="PS50850"/>
    </source>
</evidence>
<dbReference type="EMBL" id="CP003350">
    <property type="protein sequence ID" value="AFC87001.1"/>
    <property type="molecule type" value="Genomic_DNA"/>
</dbReference>
<feature type="transmembrane region" description="Helical" evidence="8">
    <location>
        <begin position="176"/>
        <end position="194"/>
    </location>
</feature>
<proteinExistence type="inferred from homology"/>
<reference evidence="10" key="1">
    <citation type="submission" date="2012-02" db="EMBL/GenBank/DDBJ databases">
        <title>The complete genome of Frateuria aurantia DSM 6220.</title>
        <authorList>
            <consortium name="US DOE Joint Genome Institute (JGI-PGF)"/>
            <person name="Lucas S."/>
            <person name="Copeland A."/>
            <person name="Lapidus A."/>
            <person name="Glavina del Rio T."/>
            <person name="Dalin E."/>
            <person name="Tice H."/>
            <person name="Bruce D."/>
            <person name="Goodwin L."/>
            <person name="Pitluck S."/>
            <person name="Peters L."/>
            <person name="Ovchinnikova G."/>
            <person name="Teshima H."/>
            <person name="Kyrpides N."/>
            <person name="Mavromatis K."/>
            <person name="Ivanova N."/>
            <person name="Brettin T."/>
            <person name="Detter J.C."/>
            <person name="Han C."/>
            <person name="Larimer F."/>
            <person name="Land M."/>
            <person name="Hauser L."/>
            <person name="Markowitz V."/>
            <person name="Cheng J.-F."/>
            <person name="Hugenholtz P."/>
            <person name="Woyke T."/>
            <person name="Wu D."/>
            <person name="Brambilla E."/>
            <person name="Klenk H.-P."/>
            <person name="Eisen J.A."/>
        </authorList>
    </citation>
    <scope>NUCLEOTIDE SEQUENCE</scope>
    <source>
        <strain evidence="10">DSM 6220</strain>
    </source>
</reference>
<dbReference type="AlphaFoldDB" id="H8KYX1"/>
<evidence type="ECO:0000313" key="11">
    <source>
        <dbReference type="Proteomes" id="UP000005234"/>
    </source>
</evidence>